<sequence length="223" mass="25339">MTTAEATLAVDLPVKRMGEVRHNMGGRKGQKFANDGSYESVEAMLTRLAIKSYARVQALKLPMNYEDVRQEMDVYYLQAFKAWRPDGGAKFSSYCTTACMHNFRNRIEKMCEEKRELGMYSIDDRAPSMQDEDGDPMERLGADLDDSRPEDRLIARQEMKQRLAGLTPAAQRFVTALLLNERDDKFKTGTARFSNIAVAAGLNAAEARRVRAEITEKFGFTEW</sequence>
<name>A0A5Q0M444_VARPD</name>
<evidence type="ECO:0000313" key="2">
    <source>
        <dbReference type="EMBL" id="QFZ84520.1"/>
    </source>
</evidence>
<gene>
    <name evidence="2" type="ORF">GFK26_17985</name>
</gene>
<feature type="region of interest" description="Disordered" evidence="1">
    <location>
        <begin position="124"/>
        <end position="145"/>
    </location>
</feature>
<evidence type="ECO:0000256" key="1">
    <source>
        <dbReference type="SAM" id="MobiDB-lite"/>
    </source>
</evidence>
<organism evidence="2 3">
    <name type="scientific">Variovorax paradoxus</name>
    <dbReference type="NCBI Taxonomy" id="34073"/>
    <lineage>
        <taxon>Bacteria</taxon>
        <taxon>Pseudomonadati</taxon>
        <taxon>Pseudomonadota</taxon>
        <taxon>Betaproteobacteria</taxon>
        <taxon>Burkholderiales</taxon>
        <taxon>Comamonadaceae</taxon>
        <taxon>Variovorax</taxon>
    </lineage>
</organism>
<proteinExistence type="predicted"/>
<dbReference type="EMBL" id="CP045644">
    <property type="protein sequence ID" value="QFZ84520.1"/>
    <property type="molecule type" value="Genomic_DNA"/>
</dbReference>
<feature type="compositionally biased region" description="Basic and acidic residues" evidence="1">
    <location>
        <begin position="136"/>
        <end position="145"/>
    </location>
</feature>
<dbReference type="Proteomes" id="UP000326780">
    <property type="component" value="Chromosome"/>
</dbReference>
<dbReference type="AlphaFoldDB" id="A0A5Q0M444"/>
<evidence type="ECO:0000313" key="3">
    <source>
        <dbReference type="Proteomes" id="UP000326780"/>
    </source>
</evidence>
<reference evidence="2 3" key="1">
    <citation type="submission" date="2019-10" db="EMBL/GenBank/DDBJ databases">
        <title>Complete genome sequence of Variovorax paradoxus 5C-2.</title>
        <authorList>
            <person name="Gogoleva N.E."/>
            <person name="Balkin A.S."/>
        </authorList>
    </citation>
    <scope>NUCLEOTIDE SEQUENCE [LARGE SCALE GENOMIC DNA]</scope>
    <source>
        <strain evidence="2 3">5C-2</strain>
    </source>
</reference>
<protein>
    <submittedName>
        <fullName evidence="2">Uncharacterized protein</fullName>
    </submittedName>
</protein>
<accession>A0A5Q0M444</accession>
<dbReference type="RefSeq" id="WP_153283138.1">
    <property type="nucleotide sequence ID" value="NZ_CP045644.1"/>
</dbReference>